<comment type="caution">
    <text evidence="1">The sequence shown here is derived from an EMBL/GenBank/DDBJ whole genome shotgun (WGS) entry which is preliminary data.</text>
</comment>
<sequence>MVFMSCEKPVNTPLYLNTSTCIYKGEYSSNSSISDSKRYKYGFQLSWLKFVCERKCGRGRTCSIYDLQCAGKSGLSRLVENIYNKLLGEVPNADVILIFVKNAGWWQPEYIFKGIRSPPFYIPDYYGYNALIPRDFKLFRSLVSLISSSSFVSKKSFLKTLTLCNNKFVSHSYFGDVPCTVFINAAKMSLGAPCVVAFLIYKWHKRHLSMYDAVEEFLQSIFGVCLFHNKFGCNLHKILLVMTRFQ</sequence>
<protein>
    <submittedName>
        <fullName evidence="1">Uncharacterized protein</fullName>
    </submittedName>
</protein>
<gene>
    <name evidence="1" type="ORF">CFP56_001737</name>
</gene>
<evidence type="ECO:0000313" key="2">
    <source>
        <dbReference type="Proteomes" id="UP000237347"/>
    </source>
</evidence>
<dbReference type="AlphaFoldDB" id="A0AAW0IME5"/>
<proteinExistence type="predicted"/>
<keyword evidence="2" id="KW-1185">Reference proteome</keyword>
<dbReference type="Proteomes" id="UP000237347">
    <property type="component" value="Unassembled WGS sequence"/>
</dbReference>
<accession>A0AAW0IME5</accession>
<reference evidence="1 2" key="1">
    <citation type="journal article" date="2018" name="Sci. Data">
        <title>The draft genome sequence of cork oak.</title>
        <authorList>
            <person name="Ramos A.M."/>
            <person name="Usie A."/>
            <person name="Barbosa P."/>
            <person name="Barros P.M."/>
            <person name="Capote T."/>
            <person name="Chaves I."/>
            <person name="Simoes F."/>
            <person name="Abreu I."/>
            <person name="Carrasquinho I."/>
            <person name="Faro C."/>
            <person name="Guimaraes J.B."/>
            <person name="Mendonca D."/>
            <person name="Nobrega F."/>
            <person name="Rodrigues L."/>
            <person name="Saibo N.J.M."/>
            <person name="Varela M.C."/>
            <person name="Egas C."/>
            <person name="Matos J."/>
            <person name="Miguel C.M."/>
            <person name="Oliveira M.M."/>
            <person name="Ricardo C.P."/>
            <person name="Goncalves S."/>
        </authorList>
    </citation>
    <scope>NUCLEOTIDE SEQUENCE [LARGE SCALE GENOMIC DNA]</scope>
    <source>
        <strain evidence="2">cv. HL8</strain>
    </source>
</reference>
<evidence type="ECO:0000313" key="1">
    <source>
        <dbReference type="EMBL" id="KAK7815341.1"/>
    </source>
</evidence>
<name>A0AAW0IME5_QUESU</name>
<dbReference type="EMBL" id="PKMF04001016">
    <property type="protein sequence ID" value="KAK7815341.1"/>
    <property type="molecule type" value="Genomic_DNA"/>
</dbReference>
<organism evidence="1 2">
    <name type="scientific">Quercus suber</name>
    <name type="common">Cork oak</name>
    <dbReference type="NCBI Taxonomy" id="58331"/>
    <lineage>
        <taxon>Eukaryota</taxon>
        <taxon>Viridiplantae</taxon>
        <taxon>Streptophyta</taxon>
        <taxon>Embryophyta</taxon>
        <taxon>Tracheophyta</taxon>
        <taxon>Spermatophyta</taxon>
        <taxon>Magnoliopsida</taxon>
        <taxon>eudicotyledons</taxon>
        <taxon>Gunneridae</taxon>
        <taxon>Pentapetalae</taxon>
        <taxon>rosids</taxon>
        <taxon>fabids</taxon>
        <taxon>Fagales</taxon>
        <taxon>Fagaceae</taxon>
        <taxon>Quercus</taxon>
    </lineage>
</organism>